<dbReference type="SUPFAM" id="SSF101148">
    <property type="entry name" value="Plant invertase/pectin methylesterase inhibitor"/>
    <property type="match status" value="1"/>
</dbReference>
<protein>
    <recommendedName>
        <fullName evidence="9">Pectinesterase inhibitor domain-containing protein</fullName>
    </recommendedName>
</protein>
<dbReference type="Pfam" id="PF04043">
    <property type="entry name" value="PMEI"/>
    <property type="match status" value="1"/>
</dbReference>
<dbReference type="InterPro" id="IPR000070">
    <property type="entry name" value="Pectinesterase_cat"/>
</dbReference>
<dbReference type="GO" id="GO:0004857">
    <property type="term" value="F:enzyme inhibitor activity"/>
    <property type="evidence" value="ECO:0007669"/>
    <property type="project" value="InterPro"/>
</dbReference>
<proteinExistence type="inferred from homology"/>
<dbReference type="GO" id="GO:0030599">
    <property type="term" value="F:pectinesterase activity"/>
    <property type="evidence" value="ECO:0007669"/>
    <property type="project" value="InterPro"/>
</dbReference>
<evidence type="ECO:0000256" key="2">
    <source>
        <dbReference type="ARBA" id="ARBA00005184"/>
    </source>
</evidence>
<dbReference type="GO" id="GO:0042545">
    <property type="term" value="P:cell wall modification"/>
    <property type="evidence" value="ECO:0007669"/>
    <property type="project" value="InterPro"/>
</dbReference>
<dbReference type="EMBL" id="OX451740">
    <property type="protein sequence ID" value="CAI8615324.1"/>
    <property type="molecule type" value="Genomic_DNA"/>
</dbReference>
<keyword evidence="7" id="KW-0063">Aspartyl esterase</keyword>
<evidence type="ECO:0000256" key="1">
    <source>
        <dbReference type="ARBA" id="ARBA00004191"/>
    </source>
</evidence>
<evidence type="ECO:0000256" key="4">
    <source>
        <dbReference type="ARBA" id="ARBA00007786"/>
    </source>
</evidence>
<name>A0AAV1B1M5_VICFA</name>
<feature type="domain" description="Pectinesterase inhibitor" evidence="9">
    <location>
        <begin position="44"/>
        <end position="186"/>
    </location>
</feature>
<dbReference type="Gene3D" id="2.160.20.10">
    <property type="entry name" value="Single-stranded right-handed beta-helix, Pectin lyase-like"/>
    <property type="match status" value="1"/>
</dbReference>
<dbReference type="SUPFAM" id="SSF51126">
    <property type="entry name" value="Pectin lyase-like"/>
    <property type="match status" value="1"/>
</dbReference>
<dbReference type="InterPro" id="IPR011050">
    <property type="entry name" value="Pectin_lyase_fold/virulence"/>
</dbReference>
<evidence type="ECO:0000256" key="5">
    <source>
        <dbReference type="ARBA" id="ARBA00022512"/>
    </source>
</evidence>
<evidence type="ECO:0000256" key="7">
    <source>
        <dbReference type="ARBA" id="ARBA00023085"/>
    </source>
</evidence>
<dbReference type="InterPro" id="IPR035513">
    <property type="entry name" value="Invertase/methylesterase_inhib"/>
</dbReference>
<keyword evidence="5" id="KW-0134">Cell wall</keyword>
<reference evidence="10 11" key="1">
    <citation type="submission" date="2023-01" db="EMBL/GenBank/DDBJ databases">
        <authorList>
            <person name="Kreplak J."/>
        </authorList>
    </citation>
    <scope>NUCLEOTIDE SEQUENCE [LARGE SCALE GENOMIC DNA]</scope>
</reference>
<dbReference type="InterPro" id="IPR006501">
    <property type="entry name" value="Pectinesterase_inhib_dom"/>
</dbReference>
<evidence type="ECO:0000256" key="6">
    <source>
        <dbReference type="ARBA" id="ARBA00022801"/>
    </source>
</evidence>
<evidence type="ECO:0000313" key="10">
    <source>
        <dbReference type="EMBL" id="CAI8615324.1"/>
    </source>
</evidence>
<evidence type="ECO:0000259" key="9">
    <source>
        <dbReference type="SMART" id="SM00856"/>
    </source>
</evidence>
<evidence type="ECO:0000313" key="11">
    <source>
        <dbReference type="Proteomes" id="UP001157006"/>
    </source>
</evidence>
<gene>
    <name evidence="10" type="ORF">VFH_V173440</name>
</gene>
<dbReference type="CDD" id="cd15798">
    <property type="entry name" value="PMEI-like_3"/>
    <property type="match status" value="1"/>
</dbReference>
<dbReference type="Pfam" id="PF01095">
    <property type="entry name" value="Pectinesterase"/>
    <property type="match status" value="1"/>
</dbReference>
<comment type="similarity">
    <text evidence="3">In the N-terminal section; belongs to the PMEI family.</text>
</comment>
<comment type="subcellular location">
    <subcellularLocation>
        <location evidence="1">Secreted</location>
        <location evidence="1">Cell wall</location>
    </subcellularLocation>
</comment>
<keyword evidence="8" id="KW-0472">Membrane</keyword>
<dbReference type="SMART" id="SM00856">
    <property type="entry name" value="PMEI"/>
    <property type="match status" value="1"/>
</dbReference>
<accession>A0AAV1B1M5</accession>
<dbReference type="InterPro" id="IPR012334">
    <property type="entry name" value="Pectin_lyas_fold"/>
</dbReference>
<dbReference type="Proteomes" id="UP001157006">
    <property type="component" value="Chromosome 5"/>
</dbReference>
<keyword evidence="5" id="KW-0964">Secreted</keyword>
<keyword evidence="6" id="KW-0378">Hydrolase</keyword>
<evidence type="ECO:0000256" key="3">
    <source>
        <dbReference type="ARBA" id="ARBA00006027"/>
    </source>
</evidence>
<keyword evidence="11" id="KW-1185">Reference proteome</keyword>
<feature type="transmembrane region" description="Helical" evidence="8">
    <location>
        <begin position="15"/>
        <end position="37"/>
    </location>
</feature>
<keyword evidence="8" id="KW-1133">Transmembrane helix</keyword>
<dbReference type="Gene3D" id="1.20.140.40">
    <property type="entry name" value="Invertase/pectin methylesterase inhibitor family protein"/>
    <property type="match status" value="1"/>
</dbReference>
<comment type="pathway">
    <text evidence="2">Glycan metabolism; pectin degradation; 2-dehydro-3-deoxy-D-gluconate from pectin: step 1/5.</text>
</comment>
<comment type="similarity">
    <text evidence="4">In the C-terminal section; belongs to the pectinesterase family.</text>
</comment>
<dbReference type="AlphaFoldDB" id="A0AAV1B1M5"/>
<sequence>MDDDSKEEEELATNIVMIGVSMLLLALVTIAVFANLGGGTKEETNFKSINFICAKTESPETCLHVLKNIGERASPLDYINAAINATLEELMIVNIPKPDSEKCLTSLQKKSYRDCLELLNMGKDELENLNFTANLSRESKEMINSLSAIISYQQTCSNELMRTNNFDILGYSLKLPILLSRITLTIVDTFFEKPVLDEGFEKMFTGANHEAMEVDHEKKRLIVAQEGRGHFTTITESLNACARNIESSCVIYVMKGVYEERVVIPKNLEYVFMYGDGPRKTIVTGINTQGSRIVTTPFRSATFVVKGKGFICKDMGFSAPANIAGAPALVVFCDHAAFFNCKIDGNEGSLYAVAHRQFYGNCEIRGSVDIIKGDSATIIQNSRIIVKRQNSSVVPRKKAVSFQSRVDKHESTGFVMQNCTIEAEECETDDNNNNSLVGSTCLGIPCNEHSRTVVMESFLGNVISPGGWCKWSNNYGVGTANFIEYNNRGIGARTGKRVHWESYRDVSQNRKSEMMKFTADEFIQADQWLKNTSIPYQSGLFFHN</sequence>
<dbReference type="PANTHER" id="PTHR31707">
    <property type="entry name" value="PECTINESTERASE"/>
    <property type="match status" value="1"/>
</dbReference>
<organism evidence="10 11">
    <name type="scientific">Vicia faba</name>
    <name type="common">Broad bean</name>
    <name type="synonym">Faba vulgaris</name>
    <dbReference type="NCBI Taxonomy" id="3906"/>
    <lineage>
        <taxon>Eukaryota</taxon>
        <taxon>Viridiplantae</taxon>
        <taxon>Streptophyta</taxon>
        <taxon>Embryophyta</taxon>
        <taxon>Tracheophyta</taxon>
        <taxon>Spermatophyta</taxon>
        <taxon>Magnoliopsida</taxon>
        <taxon>eudicotyledons</taxon>
        <taxon>Gunneridae</taxon>
        <taxon>Pentapetalae</taxon>
        <taxon>rosids</taxon>
        <taxon>fabids</taxon>
        <taxon>Fabales</taxon>
        <taxon>Fabaceae</taxon>
        <taxon>Papilionoideae</taxon>
        <taxon>50 kb inversion clade</taxon>
        <taxon>NPAAA clade</taxon>
        <taxon>Hologalegina</taxon>
        <taxon>IRL clade</taxon>
        <taxon>Fabeae</taxon>
        <taxon>Vicia</taxon>
    </lineage>
</organism>
<keyword evidence="8" id="KW-0812">Transmembrane</keyword>
<evidence type="ECO:0000256" key="8">
    <source>
        <dbReference type="SAM" id="Phobius"/>
    </source>
</evidence>